<evidence type="ECO:0000313" key="1">
    <source>
        <dbReference type="EMBL" id="MBO8452484.1"/>
    </source>
</evidence>
<comment type="caution">
    <text evidence="1">The sequence shown here is derived from an EMBL/GenBank/DDBJ whole genome shotgun (WGS) entry which is preliminary data.</text>
</comment>
<evidence type="ECO:0000313" key="2">
    <source>
        <dbReference type="Proteomes" id="UP000823661"/>
    </source>
</evidence>
<dbReference type="Proteomes" id="UP000823661">
    <property type="component" value="Unassembled WGS sequence"/>
</dbReference>
<protein>
    <submittedName>
        <fullName evidence="1">Uncharacterized protein</fullName>
    </submittedName>
</protein>
<organism evidence="1 2">
    <name type="scientific">Candidatus Cryptobacteroides intestinavium</name>
    <dbReference type="NCBI Taxonomy" id="2840766"/>
    <lineage>
        <taxon>Bacteria</taxon>
        <taxon>Pseudomonadati</taxon>
        <taxon>Bacteroidota</taxon>
        <taxon>Bacteroidia</taxon>
        <taxon>Bacteroidales</taxon>
        <taxon>Candidatus Cryptobacteroides</taxon>
    </lineage>
</organism>
<reference evidence="1" key="2">
    <citation type="journal article" date="2021" name="PeerJ">
        <title>Extensive microbial diversity within the chicken gut microbiome revealed by metagenomics and culture.</title>
        <authorList>
            <person name="Gilroy R."/>
            <person name="Ravi A."/>
            <person name="Getino M."/>
            <person name="Pursley I."/>
            <person name="Horton D.L."/>
            <person name="Alikhan N.F."/>
            <person name="Baker D."/>
            <person name="Gharbi K."/>
            <person name="Hall N."/>
            <person name="Watson M."/>
            <person name="Adriaenssens E.M."/>
            <person name="Foster-Nyarko E."/>
            <person name="Jarju S."/>
            <person name="Secka A."/>
            <person name="Antonio M."/>
            <person name="Oren A."/>
            <person name="Chaudhuri R.R."/>
            <person name="La Ragione R."/>
            <person name="Hildebrand F."/>
            <person name="Pallen M.J."/>
        </authorList>
    </citation>
    <scope>NUCLEOTIDE SEQUENCE</scope>
    <source>
        <strain evidence="1">B1-20833</strain>
    </source>
</reference>
<proteinExistence type="predicted"/>
<dbReference type="EMBL" id="JADIMI010000062">
    <property type="protein sequence ID" value="MBO8452484.1"/>
    <property type="molecule type" value="Genomic_DNA"/>
</dbReference>
<name>A0A9D9EZJ8_9BACT</name>
<gene>
    <name evidence="1" type="ORF">IAC06_06340</name>
</gene>
<accession>A0A9D9EZJ8</accession>
<sequence length="557" mass="60090">MKRIFNSIFVLSTMLGLTVACSKPAIDENGGGTTIAETPFSAVSVTAEDVTVDGVIAGTSVTFTFEKNVDVTAAELNITMNEGWTLTYPTDPKAYDMTASDIDLYFEAVDGSKMTYDVTVNFDTNPIADASKIKVGSFATTVNAAANEIIAKWDSSMDFNYDTKTDPRSSITVTFESGALKDGAEYKGEASYDLTAGAVQFPVSYKGSDVVFTLKIDYTARMESYRDWGFTDISADLVPEEYNSAITVYSAKSLLKAIPPKHIGSESQSWWDCTNVSDQYHKMALLADYDVDIMSDATVAVSSEPTEISIVLVDPNVLQGAIVTNADMSITPDAVEAVVAITGANDQTSEMLISDGSTMSTEILYPAPGPWRSAFIFGNDGKLSFSQVAAKDGNICNIPFFEFEGARNAQLTDDNIKPRNNYAQYIQDPVSVESLASGKPWFVKYGRKLSFKDVICNDGATETTGDGIYGTRCGSFIGTTYDGKIAMAAVHSGEISAVRIAYALYRLGWDNILYMGGASWLADSFRPAIYVNGKSVTSTASPNMSSMYVVAFNPVSK</sequence>
<dbReference type="PROSITE" id="PS51257">
    <property type="entry name" value="PROKAR_LIPOPROTEIN"/>
    <property type="match status" value="1"/>
</dbReference>
<dbReference type="AlphaFoldDB" id="A0A9D9EZJ8"/>
<reference evidence="1" key="1">
    <citation type="submission" date="2020-10" db="EMBL/GenBank/DDBJ databases">
        <authorList>
            <person name="Gilroy R."/>
        </authorList>
    </citation>
    <scope>NUCLEOTIDE SEQUENCE</scope>
    <source>
        <strain evidence="1">B1-20833</strain>
    </source>
</reference>